<dbReference type="GO" id="GO:0006355">
    <property type="term" value="P:regulation of DNA-templated transcription"/>
    <property type="evidence" value="ECO:0007669"/>
    <property type="project" value="InterPro"/>
</dbReference>
<evidence type="ECO:0000256" key="3">
    <source>
        <dbReference type="PROSITE-ProRule" id="PRU00169"/>
    </source>
</evidence>
<dbReference type="PRINTS" id="PR00038">
    <property type="entry name" value="HTHLUXR"/>
</dbReference>
<dbReference type="InterPro" id="IPR011006">
    <property type="entry name" value="CheY-like_superfamily"/>
</dbReference>
<dbReference type="Gene3D" id="3.40.50.2300">
    <property type="match status" value="1"/>
</dbReference>
<feature type="domain" description="HTH luxR-type" evidence="5">
    <location>
        <begin position="185"/>
        <end position="250"/>
    </location>
</feature>
<dbReference type="GO" id="GO:0003677">
    <property type="term" value="F:DNA binding"/>
    <property type="evidence" value="ECO:0007669"/>
    <property type="project" value="UniProtKB-KW"/>
</dbReference>
<evidence type="ECO:0000259" key="5">
    <source>
        <dbReference type="PROSITE" id="PS50043"/>
    </source>
</evidence>
<feature type="domain" description="Response regulatory" evidence="6">
    <location>
        <begin position="42"/>
        <end position="158"/>
    </location>
</feature>
<dbReference type="InterPro" id="IPR001789">
    <property type="entry name" value="Sig_transdc_resp-reg_receiver"/>
</dbReference>
<dbReference type="Proteomes" id="UP000004508">
    <property type="component" value="Unassembled WGS sequence"/>
</dbReference>
<dbReference type="InParanoid" id="D6TH82"/>
<comment type="caution">
    <text evidence="7">The sequence shown here is derived from an EMBL/GenBank/DDBJ whole genome shotgun (WGS) entry which is preliminary data.</text>
</comment>
<dbReference type="InterPro" id="IPR058245">
    <property type="entry name" value="NreC/VraR/RcsB-like_REC"/>
</dbReference>
<evidence type="ECO:0000313" key="7">
    <source>
        <dbReference type="EMBL" id="EFH90824.1"/>
    </source>
</evidence>
<dbReference type="InterPro" id="IPR000792">
    <property type="entry name" value="Tscrpt_reg_LuxR_C"/>
</dbReference>
<dbReference type="PANTHER" id="PTHR43214">
    <property type="entry name" value="TWO-COMPONENT RESPONSE REGULATOR"/>
    <property type="match status" value="1"/>
</dbReference>
<keyword evidence="2" id="KW-0238">DNA-binding</keyword>
<evidence type="ECO:0000313" key="8">
    <source>
        <dbReference type="Proteomes" id="UP000004508"/>
    </source>
</evidence>
<dbReference type="RefSeq" id="WP_007908496.1">
    <property type="nucleotide sequence ID" value="NZ_ADVG01000001.1"/>
</dbReference>
<dbReference type="GO" id="GO:0000160">
    <property type="term" value="P:phosphorelay signal transduction system"/>
    <property type="evidence" value="ECO:0007669"/>
    <property type="project" value="InterPro"/>
</dbReference>
<evidence type="ECO:0000259" key="6">
    <source>
        <dbReference type="PROSITE" id="PS50110"/>
    </source>
</evidence>
<dbReference type="OrthoDB" id="9780153at2"/>
<proteinExistence type="predicted"/>
<protein>
    <submittedName>
        <fullName evidence="7">Two component transcriptional regulator, LuxR family</fullName>
    </submittedName>
</protein>
<dbReference type="Pfam" id="PF00072">
    <property type="entry name" value="Response_reg"/>
    <property type="match status" value="1"/>
</dbReference>
<evidence type="ECO:0000256" key="4">
    <source>
        <dbReference type="SAM" id="MobiDB-lite"/>
    </source>
</evidence>
<dbReference type="PROSITE" id="PS50110">
    <property type="entry name" value="RESPONSE_REGULATORY"/>
    <property type="match status" value="1"/>
</dbReference>
<dbReference type="CDD" id="cd06170">
    <property type="entry name" value="LuxR_C_like"/>
    <property type="match status" value="1"/>
</dbReference>
<sequence>MTERPLPLPYESPEDHIDSPYLPKQGGGEGERHEQRGASTITVLLVDDHALFREGVHHLLGLEEDIQVVGEAGDGLEALQKIRQLQPDIVLMDILMPIVDGVTLTRQVVQEFPTVGVIMLTMYRQSQQMLQAMKNGARGYILKSASAHEVAETIRTVYNEGLSIQPEMTRAIVGEFRRLADTTSSNQGTDLLTEKELEIIRYVAAGLSNKEIAERLSYSEKTVKNYLSIIFQKLHLRDRTQVAIFALRQGLLTDEEMAPRALREQS</sequence>
<dbReference type="STRING" id="485913.Krac_12465"/>
<evidence type="ECO:0000256" key="2">
    <source>
        <dbReference type="ARBA" id="ARBA00023125"/>
    </source>
</evidence>
<dbReference type="eggNOG" id="COG2197">
    <property type="taxonomic scope" value="Bacteria"/>
</dbReference>
<dbReference type="SUPFAM" id="SSF52172">
    <property type="entry name" value="CheY-like"/>
    <property type="match status" value="1"/>
</dbReference>
<dbReference type="SMART" id="SM00448">
    <property type="entry name" value="REC"/>
    <property type="match status" value="1"/>
</dbReference>
<dbReference type="SMART" id="SM00421">
    <property type="entry name" value="HTH_LUXR"/>
    <property type="match status" value="1"/>
</dbReference>
<dbReference type="CDD" id="cd17535">
    <property type="entry name" value="REC_NarL-like"/>
    <property type="match status" value="1"/>
</dbReference>
<name>D6TH82_KTERA</name>
<dbReference type="Pfam" id="PF00196">
    <property type="entry name" value="GerE"/>
    <property type="match status" value="1"/>
</dbReference>
<organism evidence="7 8">
    <name type="scientific">Ktedonobacter racemifer DSM 44963</name>
    <dbReference type="NCBI Taxonomy" id="485913"/>
    <lineage>
        <taxon>Bacteria</taxon>
        <taxon>Bacillati</taxon>
        <taxon>Chloroflexota</taxon>
        <taxon>Ktedonobacteria</taxon>
        <taxon>Ktedonobacterales</taxon>
        <taxon>Ktedonobacteraceae</taxon>
        <taxon>Ktedonobacter</taxon>
    </lineage>
</organism>
<evidence type="ECO:0000256" key="1">
    <source>
        <dbReference type="ARBA" id="ARBA00022553"/>
    </source>
</evidence>
<dbReference type="InterPro" id="IPR039420">
    <property type="entry name" value="WalR-like"/>
</dbReference>
<reference evidence="7 8" key="1">
    <citation type="journal article" date="2011" name="Stand. Genomic Sci.">
        <title>Non-contiguous finished genome sequence and contextual data of the filamentous soil bacterium Ktedonobacter racemifer type strain (SOSP1-21).</title>
        <authorList>
            <person name="Chang Y.J."/>
            <person name="Land M."/>
            <person name="Hauser L."/>
            <person name="Chertkov O."/>
            <person name="Del Rio T.G."/>
            <person name="Nolan M."/>
            <person name="Copeland A."/>
            <person name="Tice H."/>
            <person name="Cheng J.F."/>
            <person name="Lucas S."/>
            <person name="Han C."/>
            <person name="Goodwin L."/>
            <person name="Pitluck S."/>
            <person name="Ivanova N."/>
            <person name="Ovchinikova G."/>
            <person name="Pati A."/>
            <person name="Chen A."/>
            <person name="Palaniappan K."/>
            <person name="Mavromatis K."/>
            <person name="Liolios K."/>
            <person name="Brettin T."/>
            <person name="Fiebig A."/>
            <person name="Rohde M."/>
            <person name="Abt B."/>
            <person name="Goker M."/>
            <person name="Detter J.C."/>
            <person name="Woyke T."/>
            <person name="Bristow J."/>
            <person name="Eisen J.A."/>
            <person name="Markowitz V."/>
            <person name="Hugenholtz P."/>
            <person name="Kyrpides N.C."/>
            <person name="Klenk H.P."/>
            <person name="Lapidus A."/>
        </authorList>
    </citation>
    <scope>NUCLEOTIDE SEQUENCE [LARGE SCALE GENOMIC DNA]</scope>
    <source>
        <strain evidence="8">DSM 44963</strain>
    </source>
</reference>
<dbReference type="AlphaFoldDB" id="D6TH82"/>
<dbReference type="FunCoup" id="D6TH82">
    <property type="interactions" value="217"/>
</dbReference>
<keyword evidence="8" id="KW-1185">Reference proteome</keyword>
<dbReference type="SUPFAM" id="SSF46894">
    <property type="entry name" value="C-terminal effector domain of the bipartite response regulators"/>
    <property type="match status" value="1"/>
</dbReference>
<dbReference type="PROSITE" id="PS50043">
    <property type="entry name" value="HTH_LUXR_2"/>
    <property type="match status" value="1"/>
</dbReference>
<dbReference type="EMBL" id="ADVG01000001">
    <property type="protein sequence ID" value="EFH90824.1"/>
    <property type="molecule type" value="Genomic_DNA"/>
</dbReference>
<dbReference type="InterPro" id="IPR016032">
    <property type="entry name" value="Sig_transdc_resp-reg_C-effctor"/>
</dbReference>
<feature type="region of interest" description="Disordered" evidence="4">
    <location>
        <begin position="1"/>
        <end position="35"/>
    </location>
</feature>
<keyword evidence="1 3" id="KW-0597">Phosphoprotein</keyword>
<feature type="compositionally biased region" description="Pro residues" evidence="4">
    <location>
        <begin position="1"/>
        <end position="10"/>
    </location>
</feature>
<accession>D6TH82</accession>
<gene>
    <name evidence="7" type="ORF">Krac_12465</name>
</gene>
<feature type="modified residue" description="4-aspartylphosphate" evidence="3">
    <location>
        <position position="93"/>
    </location>
</feature>